<dbReference type="Proteomes" id="UP000325313">
    <property type="component" value="Unassembled WGS sequence"/>
</dbReference>
<feature type="region of interest" description="Disordered" evidence="1">
    <location>
        <begin position="1"/>
        <end position="22"/>
    </location>
</feature>
<dbReference type="SUPFAM" id="SSF88713">
    <property type="entry name" value="Glycoside hydrolase/deacetylase"/>
    <property type="match status" value="1"/>
</dbReference>
<protein>
    <submittedName>
        <fullName evidence="2">Uncharacterized protein</fullName>
    </submittedName>
</protein>
<accession>A0A5B0MRW3</accession>
<dbReference type="InterPro" id="IPR011330">
    <property type="entry name" value="Glyco_hydro/deAcase_b/a-brl"/>
</dbReference>
<organism evidence="2 3">
    <name type="scientific">Puccinia graminis f. sp. tritici</name>
    <dbReference type="NCBI Taxonomy" id="56615"/>
    <lineage>
        <taxon>Eukaryota</taxon>
        <taxon>Fungi</taxon>
        <taxon>Dikarya</taxon>
        <taxon>Basidiomycota</taxon>
        <taxon>Pucciniomycotina</taxon>
        <taxon>Pucciniomycetes</taxon>
        <taxon>Pucciniales</taxon>
        <taxon>Pucciniaceae</taxon>
        <taxon>Puccinia</taxon>
    </lineage>
</organism>
<gene>
    <name evidence="2" type="ORF">PGTUg99_010767</name>
</gene>
<dbReference type="EMBL" id="VDEP01000447">
    <property type="protein sequence ID" value="KAA1078756.1"/>
    <property type="molecule type" value="Genomic_DNA"/>
</dbReference>
<evidence type="ECO:0000313" key="3">
    <source>
        <dbReference type="Proteomes" id="UP000325313"/>
    </source>
</evidence>
<evidence type="ECO:0000313" key="2">
    <source>
        <dbReference type="EMBL" id="KAA1078756.1"/>
    </source>
</evidence>
<dbReference type="Gene3D" id="3.20.20.370">
    <property type="entry name" value="Glycoside hydrolase/deacetylase"/>
    <property type="match status" value="1"/>
</dbReference>
<proteinExistence type="predicted"/>
<evidence type="ECO:0000256" key="1">
    <source>
        <dbReference type="SAM" id="MobiDB-lite"/>
    </source>
</evidence>
<dbReference type="GO" id="GO:0005975">
    <property type="term" value="P:carbohydrate metabolic process"/>
    <property type="evidence" value="ECO:0007669"/>
    <property type="project" value="InterPro"/>
</dbReference>
<comment type="caution">
    <text evidence="2">The sequence shown here is derived from an EMBL/GenBank/DDBJ whole genome shotgun (WGS) entry which is preliminary data.</text>
</comment>
<name>A0A5B0MRW3_PUCGR</name>
<reference evidence="2 3" key="1">
    <citation type="submission" date="2019-05" db="EMBL/GenBank/DDBJ databases">
        <title>Emergence of the Ug99 lineage of the wheat stem rust pathogen through somatic hybridization.</title>
        <authorList>
            <person name="Li F."/>
            <person name="Upadhyaya N.M."/>
            <person name="Sperschneider J."/>
            <person name="Matny O."/>
            <person name="Nguyen-Phuc H."/>
            <person name="Mago R."/>
            <person name="Raley C."/>
            <person name="Miller M.E."/>
            <person name="Silverstein K.A.T."/>
            <person name="Henningsen E."/>
            <person name="Hirsch C.D."/>
            <person name="Visser B."/>
            <person name="Pretorius Z.A."/>
            <person name="Steffenson B.J."/>
            <person name="Schwessinger B."/>
            <person name="Dodds P.N."/>
            <person name="Figueroa M."/>
        </authorList>
    </citation>
    <scope>NUCLEOTIDE SEQUENCE [LARGE SCALE GENOMIC DNA]</scope>
    <source>
        <strain evidence="2 3">Ug99</strain>
    </source>
</reference>
<dbReference type="AlphaFoldDB" id="A0A5B0MRW3"/>
<sequence length="80" mass="8907">MWSQDSGDSLASPPSSSEIVSSYGSYPEKTIVLNHETKSLTVNEVMPRVIPNLKQKGFSFKTVIRVFSLVGMLAWKVTHH</sequence>